<keyword evidence="3" id="KW-1185">Reference proteome</keyword>
<dbReference type="EMBL" id="CP093313">
    <property type="protein sequence ID" value="UWZ83962.1"/>
    <property type="molecule type" value="Genomic_DNA"/>
</dbReference>
<reference evidence="2" key="1">
    <citation type="submission" date="2021-04" db="EMBL/GenBank/DDBJ databases">
        <title>Phylogenetic analysis of Acidobacteriaceae.</title>
        <authorList>
            <person name="Qiu L."/>
            <person name="Zhang Q."/>
        </authorList>
    </citation>
    <scope>NUCLEOTIDE SEQUENCE</scope>
    <source>
        <strain evidence="2">DSM 25168</strain>
    </source>
</reference>
<evidence type="ECO:0000259" key="1">
    <source>
        <dbReference type="Pfam" id="PF12762"/>
    </source>
</evidence>
<proteinExistence type="predicted"/>
<evidence type="ECO:0000313" key="2">
    <source>
        <dbReference type="EMBL" id="UWZ83962.1"/>
    </source>
</evidence>
<dbReference type="RefSeq" id="WP_260793465.1">
    <property type="nucleotide sequence ID" value="NZ_CP093313.1"/>
</dbReference>
<dbReference type="Proteomes" id="UP001059380">
    <property type="component" value="Chromosome"/>
</dbReference>
<evidence type="ECO:0000313" key="3">
    <source>
        <dbReference type="Proteomes" id="UP001059380"/>
    </source>
</evidence>
<sequence>MGQKKSPPVLAPAGVVFLVNSIVSDCEGKSAIIFDLYVADNSATYKLFFEIPLDKIFTGTLGGAATQGIENFWSLLKRTLNGTYVAVEPFHLSRYADAQAFQFNNRATRDNKLTDGDRFALVMSQMAGNRLSYSELIGKETDALH</sequence>
<dbReference type="InterPro" id="IPR024445">
    <property type="entry name" value="Tnp_ISXO2-like"/>
</dbReference>
<accession>A0A9J7BQE0</accession>
<feature type="domain" description="ISXO2-like transposase" evidence="1">
    <location>
        <begin position="62"/>
        <end position="104"/>
    </location>
</feature>
<organism evidence="2 3">
    <name type="scientific">Occallatibacter riparius</name>
    <dbReference type="NCBI Taxonomy" id="1002689"/>
    <lineage>
        <taxon>Bacteria</taxon>
        <taxon>Pseudomonadati</taxon>
        <taxon>Acidobacteriota</taxon>
        <taxon>Terriglobia</taxon>
        <taxon>Terriglobales</taxon>
        <taxon>Acidobacteriaceae</taxon>
        <taxon>Occallatibacter</taxon>
    </lineage>
</organism>
<dbReference type="AlphaFoldDB" id="A0A9J7BQE0"/>
<dbReference type="Pfam" id="PF12762">
    <property type="entry name" value="DDE_Tnp_IS1595"/>
    <property type="match status" value="1"/>
</dbReference>
<name>A0A9J7BQE0_9BACT</name>
<dbReference type="KEGG" id="orp:MOP44_25810"/>
<protein>
    <submittedName>
        <fullName evidence="2">Transposase</fullName>
    </submittedName>
</protein>
<gene>
    <name evidence="2" type="ORF">MOP44_25810</name>
</gene>